<keyword evidence="1" id="KW-0812">Transmembrane</keyword>
<evidence type="ECO:0000313" key="3">
    <source>
        <dbReference type="Proteomes" id="UP000290289"/>
    </source>
</evidence>
<evidence type="ECO:0000313" key="2">
    <source>
        <dbReference type="EMBL" id="RXH78109.1"/>
    </source>
</evidence>
<gene>
    <name evidence="2" type="ORF">DVH24_040080</name>
</gene>
<name>A0A498I5C8_MALDO</name>
<sequence length="96" mass="10410">MTIVMATTEDAFETAIIDRVWTSVCFRESRIIVIVLFFVASASTMGTVPSCQDIMNQLTPCISYLLAVMVCNTSPSIQTTGKIGGLFVGVSRVQLI</sequence>
<dbReference type="EMBL" id="RDQH01000340">
    <property type="protein sequence ID" value="RXH78109.1"/>
    <property type="molecule type" value="Genomic_DNA"/>
</dbReference>
<accession>A0A498I5C8</accession>
<keyword evidence="3" id="KW-1185">Reference proteome</keyword>
<proteinExistence type="predicted"/>
<dbReference type="Proteomes" id="UP000290289">
    <property type="component" value="Chromosome 14"/>
</dbReference>
<keyword evidence="1" id="KW-1133">Transmembrane helix</keyword>
<protein>
    <submittedName>
        <fullName evidence="2">Uncharacterized protein</fullName>
    </submittedName>
</protein>
<dbReference type="AlphaFoldDB" id="A0A498I5C8"/>
<evidence type="ECO:0000256" key="1">
    <source>
        <dbReference type="SAM" id="Phobius"/>
    </source>
</evidence>
<reference evidence="2 3" key="1">
    <citation type="submission" date="2018-10" db="EMBL/GenBank/DDBJ databases">
        <title>A high-quality apple genome assembly.</title>
        <authorList>
            <person name="Hu J."/>
        </authorList>
    </citation>
    <scope>NUCLEOTIDE SEQUENCE [LARGE SCALE GENOMIC DNA]</scope>
    <source>
        <strain evidence="3">cv. HFTH1</strain>
        <tissue evidence="2">Young leaf</tissue>
    </source>
</reference>
<organism evidence="2 3">
    <name type="scientific">Malus domestica</name>
    <name type="common">Apple</name>
    <name type="synonym">Pyrus malus</name>
    <dbReference type="NCBI Taxonomy" id="3750"/>
    <lineage>
        <taxon>Eukaryota</taxon>
        <taxon>Viridiplantae</taxon>
        <taxon>Streptophyta</taxon>
        <taxon>Embryophyta</taxon>
        <taxon>Tracheophyta</taxon>
        <taxon>Spermatophyta</taxon>
        <taxon>Magnoliopsida</taxon>
        <taxon>eudicotyledons</taxon>
        <taxon>Gunneridae</taxon>
        <taxon>Pentapetalae</taxon>
        <taxon>rosids</taxon>
        <taxon>fabids</taxon>
        <taxon>Rosales</taxon>
        <taxon>Rosaceae</taxon>
        <taxon>Amygdaloideae</taxon>
        <taxon>Maleae</taxon>
        <taxon>Malus</taxon>
    </lineage>
</organism>
<feature type="transmembrane region" description="Helical" evidence="1">
    <location>
        <begin position="31"/>
        <end position="48"/>
    </location>
</feature>
<comment type="caution">
    <text evidence="2">The sequence shown here is derived from an EMBL/GenBank/DDBJ whole genome shotgun (WGS) entry which is preliminary data.</text>
</comment>
<keyword evidence="1" id="KW-0472">Membrane</keyword>